<dbReference type="Pfam" id="PF01432">
    <property type="entry name" value="Peptidase_M3"/>
    <property type="match status" value="1"/>
</dbReference>
<dbReference type="CDD" id="cd09606">
    <property type="entry name" value="M3B_PepF"/>
    <property type="match status" value="1"/>
</dbReference>
<keyword evidence="3 6" id="KW-0378">Hydrolase</keyword>
<name>A0A4R2PAJ8_9BACL</name>
<dbReference type="InterPro" id="IPR045090">
    <property type="entry name" value="Pept_M3A_M3B"/>
</dbReference>
<dbReference type="GO" id="GO:0004222">
    <property type="term" value="F:metalloendopeptidase activity"/>
    <property type="evidence" value="ECO:0007669"/>
    <property type="project" value="InterPro"/>
</dbReference>
<dbReference type="PANTHER" id="PTHR11804:SF48">
    <property type="entry name" value="PUTATIVE-RELATED"/>
    <property type="match status" value="1"/>
</dbReference>
<sequence>MMANTYIEGCSFRFIKGGKVLKTFYTEKLDFRNSEVIEKEFKILLDAKIDSAEELENWLRQQSKLYDALQEGLNGHYIQFQCQSDSENAKAAYEHDQQSIQPLFKKYKALLDEKFYQSPYRLELDQSYYGLLNQRIKNAMDLFRQENIALEIKEDRLSTNYFEHTGSLTVEWEGKEKPLSQIYPYLQDSDRSIRQKAMTAIFEKMETKSDQLQTILSELIQIRQKKAENAGLANFRDYMFKKYERFDYTPEDCKELAESVRKYVVPLKEEIERKQKERLNVDTYRPWDMRGVPADKKPLKPFENVDRLITGVAAIFGNLDPRFAGLLGAMNDKGMLDLESRKGKAPGGFCESLPLSGHSFIFMNAAGTQYDVATLLHEMGHCIHDYLKKDIIPSQYKDIPMESAELASMSMELMTMDRWDEFYSNPEELIQAKKDQLEDIIRFLPHGVIIDQFQHWLYEHPEHTATERSQKYKELTERFDSSFTDWSGYEDWMANHWQAVLHIFEVPFYYIEYVIAQLGAVQMYKQYKENPEQAVENYKKALSLGSTKSLTEVYEAAGIRFDFSGDTIKELMAFVAQELDELEN</sequence>
<dbReference type="SUPFAM" id="SSF55486">
    <property type="entry name" value="Metalloproteases ('zincins'), catalytic domain"/>
    <property type="match status" value="1"/>
</dbReference>
<keyword evidence="1 6" id="KW-0645">Protease</keyword>
<feature type="domain" description="Peptidase M3A/M3B catalytic" evidence="7">
    <location>
        <begin position="185"/>
        <end position="571"/>
    </location>
</feature>
<dbReference type="GO" id="GO:0046872">
    <property type="term" value="F:metal ion binding"/>
    <property type="evidence" value="ECO:0007669"/>
    <property type="project" value="UniProtKB-UniRule"/>
</dbReference>
<dbReference type="InterPro" id="IPR011976">
    <property type="entry name" value="Pept_M3B_oligopep-rel"/>
</dbReference>
<evidence type="ECO:0000256" key="5">
    <source>
        <dbReference type="ARBA" id="ARBA00023049"/>
    </source>
</evidence>
<comment type="caution">
    <text evidence="8">The sequence shown here is derived from an EMBL/GenBank/DDBJ whole genome shotgun (WGS) entry which is preliminary data.</text>
</comment>
<dbReference type="GO" id="GO:0006508">
    <property type="term" value="P:proteolysis"/>
    <property type="evidence" value="ECO:0007669"/>
    <property type="project" value="UniProtKB-KW"/>
</dbReference>
<evidence type="ECO:0000256" key="2">
    <source>
        <dbReference type="ARBA" id="ARBA00022723"/>
    </source>
</evidence>
<dbReference type="AlphaFoldDB" id="A0A4R2PAJ8"/>
<protein>
    <submittedName>
        <fullName evidence="8">Oligoendopeptidase F</fullName>
    </submittedName>
</protein>
<comment type="cofactor">
    <cofactor evidence="6">
        <name>Zn(2+)</name>
        <dbReference type="ChEBI" id="CHEBI:29105"/>
    </cofactor>
    <text evidence="6">Binds 1 zinc ion.</text>
</comment>
<proteinExistence type="inferred from homology"/>
<organism evidence="8 9">
    <name type="scientific">Scopulibacillus darangshiensis</name>
    <dbReference type="NCBI Taxonomy" id="442528"/>
    <lineage>
        <taxon>Bacteria</taxon>
        <taxon>Bacillati</taxon>
        <taxon>Bacillota</taxon>
        <taxon>Bacilli</taxon>
        <taxon>Bacillales</taxon>
        <taxon>Sporolactobacillaceae</taxon>
        <taxon>Scopulibacillus</taxon>
    </lineage>
</organism>
<dbReference type="GO" id="GO:0006518">
    <property type="term" value="P:peptide metabolic process"/>
    <property type="evidence" value="ECO:0007669"/>
    <property type="project" value="TreeGrafter"/>
</dbReference>
<dbReference type="Gene3D" id="1.10.1370.30">
    <property type="match status" value="1"/>
</dbReference>
<evidence type="ECO:0000259" key="7">
    <source>
        <dbReference type="Pfam" id="PF01432"/>
    </source>
</evidence>
<evidence type="ECO:0000256" key="1">
    <source>
        <dbReference type="ARBA" id="ARBA00022670"/>
    </source>
</evidence>
<evidence type="ECO:0000313" key="9">
    <source>
        <dbReference type="Proteomes" id="UP000295416"/>
    </source>
</evidence>
<comment type="similarity">
    <text evidence="6">Belongs to the peptidase M3 family.</text>
</comment>
<evidence type="ECO:0000256" key="3">
    <source>
        <dbReference type="ARBA" id="ARBA00022801"/>
    </source>
</evidence>
<evidence type="ECO:0000313" key="8">
    <source>
        <dbReference type="EMBL" id="TCP31304.1"/>
    </source>
</evidence>
<dbReference type="InterPro" id="IPR001567">
    <property type="entry name" value="Pept_M3A_M3B_dom"/>
</dbReference>
<evidence type="ECO:0000256" key="6">
    <source>
        <dbReference type="RuleBase" id="RU003435"/>
    </source>
</evidence>
<dbReference type="Proteomes" id="UP000295416">
    <property type="component" value="Unassembled WGS sequence"/>
</dbReference>
<keyword evidence="9" id="KW-1185">Reference proteome</keyword>
<keyword evidence="2 6" id="KW-0479">Metal-binding</keyword>
<reference evidence="8 9" key="1">
    <citation type="submission" date="2019-03" db="EMBL/GenBank/DDBJ databases">
        <title>Genomic Encyclopedia of Type Strains, Phase IV (KMG-IV): sequencing the most valuable type-strain genomes for metagenomic binning, comparative biology and taxonomic classification.</title>
        <authorList>
            <person name="Goeker M."/>
        </authorList>
    </citation>
    <scope>NUCLEOTIDE SEQUENCE [LARGE SCALE GENOMIC DNA]</scope>
    <source>
        <strain evidence="8 9">DSM 19377</strain>
    </source>
</reference>
<evidence type="ECO:0000256" key="4">
    <source>
        <dbReference type="ARBA" id="ARBA00022833"/>
    </source>
</evidence>
<accession>A0A4R2PAJ8</accession>
<gene>
    <name evidence="8" type="ORF">EV207_103189</name>
</gene>
<dbReference type="EMBL" id="SLXK01000003">
    <property type="protein sequence ID" value="TCP31304.1"/>
    <property type="molecule type" value="Genomic_DNA"/>
</dbReference>
<dbReference type="NCBIfam" id="TIGR02289">
    <property type="entry name" value="M3_not_pepF"/>
    <property type="match status" value="1"/>
</dbReference>
<dbReference type="PANTHER" id="PTHR11804">
    <property type="entry name" value="PROTEASE M3 THIMET OLIGOPEPTIDASE-RELATED"/>
    <property type="match status" value="1"/>
</dbReference>
<keyword evidence="4 6" id="KW-0862">Zinc</keyword>
<keyword evidence="5 6" id="KW-0482">Metalloprotease</keyword>